<dbReference type="Pfam" id="PF10066">
    <property type="entry name" value="DUF2304"/>
    <property type="match status" value="1"/>
</dbReference>
<evidence type="ECO:0000256" key="2">
    <source>
        <dbReference type="SAM" id="Phobius"/>
    </source>
</evidence>
<dbReference type="InterPro" id="IPR019277">
    <property type="entry name" value="DUF2304"/>
</dbReference>
<dbReference type="EMBL" id="SGWX01000001">
    <property type="protein sequence ID" value="RZS59969.1"/>
    <property type="molecule type" value="Genomic_DNA"/>
</dbReference>
<keyword evidence="1" id="KW-0175">Coiled coil</keyword>
<comment type="caution">
    <text evidence="3">The sequence shown here is derived from an EMBL/GenBank/DDBJ whole genome shotgun (WGS) entry which is preliminary data.</text>
</comment>
<keyword evidence="4" id="KW-1185">Reference proteome</keyword>
<evidence type="ECO:0000256" key="1">
    <source>
        <dbReference type="SAM" id="Coils"/>
    </source>
</evidence>
<reference evidence="3 4" key="1">
    <citation type="submission" date="2019-02" db="EMBL/GenBank/DDBJ databases">
        <title>Sequencing the genomes of 1000 actinobacteria strains.</title>
        <authorList>
            <person name="Klenk H.-P."/>
        </authorList>
    </citation>
    <scope>NUCLEOTIDE SEQUENCE [LARGE SCALE GENOMIC DNA]</scope>
    <source>
        <strain evidence="3 4">DSM 16932</strain>
    </source>
</reference>
<evidence type="ECO:0000313" key="3">
    <source>
        <dbReference type="EMBL" id="RZS59969.1"/>
    </source>
</evidence>
<dbReference type="RefSeq" id="WP_130411536.1">
    <property type="nucleotide sequence ID" value="NZ_SGWX01000001.1"/>
</dbReference>
<keyword evidence="2" id="KW-0812">Transmembrane</keyword>
<feature type="transmembrane region" description="Helical" evidence="2">
    <location>
        <begin position="6"/>
        <end position="23"/>
    </location>
</feature>
<accession>A0A4Q7M232</accession>
<dbReference type="AlphaFoldDB" id="A0A4Q7M232"/>
<evidence type="ECO:0008006" key="5">
    <source>
        <dbReference type="Google" id="ProtNLM"/>
    </source>
</evidence>
<sequence length="134" mass="14487">MSPGYWFAVTICAILLVTLVVLLRRRRLKEKYAALWFTLAVGVCVIGAIPPLAGWLSRLVGVETPSNLLFAAAIFVLLLVCIQLSLEVSSLEESARTVAEEHALLRQECEELRDEMRALGRAARAGPNGAGGPA</sequence>
<evidence type="ECO:0000313" key="4">
    <source>
        <dbReference type="Proteomes" id="UP000293852"/>
    </source>
</evidence>
<keyword evidence="2" id="KW-1133">Transmembrane helix</keyword>
<name>A0A4Q7M232_9MICO</name>
<protein>
    <recommendedName>
        <fullName evidence="5">DUF2304 domain-containing protein</fullName>
    </recommendedName>
</protein>
<dbReference type="OrthoDB" id="3261168at2"/>
<organism evidence="3 4">
    <name type="scientific">Xylanimonas ulmi</name>
    <dbReference type="NCBI Taxonomy" id="228973"/>
    <lineage>
        <taxon>Bacteria</taxon>
        <taxon>Bacillati</taxon>
        <taxon>Actinomycetota</taxon>
        <taxon>Actinomycetes</taxon>
        <taxon>Micrococcales</taxon>
        <taxon>Promicromonosporaceae</taxon>
        <taxon>Xylanimonas</taxon>
    </lineage>
</organism>
<feature type="transmembrane region" description="Helical" evidence="2">
    <location>
        <begin position="68"/>
        <end position="86"/>
    </location>
</feature>
<keyword evidence="2" id="KW-0472">Membrane</keyword>
<gene>
    <name evidence="3" type="ORF">EV386_0209</name>
</gene>
<proteinExistence type="predicted"/>
<feature type="coiled-coil region" evidence="1">
    <location>
        <begin position="95"/>
        <end position="122"/>
    </location>
</feature>
<dbReference type="Proteomes" id="UP000293852">
    <property type="component" value="Unassembled WGS sequence"/>
</dbReference>
<feature type="transmembrane region" description="Helical" evidence="2">
    <location>
        <begin position="35"/>
        <end position="56"/>
    </location>
</feature>